<dbReference type="Proteomes" id="UP000003226">
    <property type="component" value="Unassembled WGS sequence"/>
</dbReference>
<reference evidence="1 2" key="1">
    <citation type="journal article" date="2012" name="J. Bacteriol.">
        <title>Genome sequences for six rhodanobacter strains, isolated from soils and the terrestrial subsurface, with variable denitrification capabilities.</title>
        <authorList>
            <person name="Kostka J.E."/>
            <person name="Green S.J."/>
            <person name="Rishishwar L."/>
            <person name="Prakash O."/>
            <person name="Katz L.S."/>
            <person name="Marino-Ramirez L."/>
            <person name="Jordan I.K."/>
            <person name="Munk C."/>
            <person name="Ivanova N."/>
            <person name="Mikhailova N."/>
            <person name="Watson D.B."/>
            <person name="Brown S.D."/>
            <person name="Palumbo A.V."/>
            <person name="Brooks S.C."/>
        </authorList>
    </citation>
    <scope>NUCLEOTIDE SEQUENCE [LARGE SCALE GENOMIC DNA]</scope>
    <source>
        <strain evidence="1 2">B39</strain>
    </source>
</reference>
<dbReference type="PATRIC" id="fig|1163407.3.peg.22"/>
<gene>
    <name evidence="1" type="ORF">UU7_00125</name>
</gene>
<dbReference type="eggNOG" id="COG3209">
    <property type="taxonomic scope" value="Bacteria"/>
</dbReference>
<dbReference type="EMBL" id="AJXT01000003">
    <property type="protein sequence ID" value="EIL95298.1"/>
    <property type="molecule type" value="Genomic_DNA"/>
</dbReference>
<comment type="caution">
    <text evidence="1">The sequence shown here is derived from an EMBL/GenBank/DDBJ whole genome shotgun (WGS) entry which is preliminary data.</text>
</comment>
<organism evidence="1 2">
    <name type="scientific">Rhodanobacter spathiphylli B39</name>
    <dbReference type="NCBI Taxonomy" id="1163407"/>
    <lineage>
        <taxon>Bacteria</taxon>
        <taxon>Pseudomonadati</taxon>
        <taxon>Pseudomonadota</taxon>
        <taxon>Gammaproteobacteria</taxon>
        <taxon>Lysobacterales</taxon>
        <taxon>Rhodanobacteraceae</taxon>
        <taxon>Rhodanobacter</taxon>
    </lineage>
</organism>
<sequence length="204" mass="22311">MTANQANVTGWEINQPNSNARCTLFGPPPTVAAQVGGADWEPMTWWTGYQLIVPGSGSQDLLRRAAENTLSPTMVGKAFPIVTRQNWMVSCGVQTDDGVSGEGFTAVTPDGTTYTFNHLVYRWAPSMTRPFGSNPMNLQASGMQSMAALDDLLRRRQASMLVTHVEDRFGNYLDYTYDGANLQSITASDGRALNLTYVSGRVQF</sequence>
<keyword evidence="2" id="KW-1185">Reference proteome</keyword>
<accession>I4W757</accession>
<protein>
    <submittedName>
        <fullName evidence="1">Uncharacterized protein</fullName>
    </submittedName>
</protein>
<proteinExistence type="predicted"/>
<evidence type="ECO:0000313" key="1">
    <source>
        <dbReference type="EMBL" id="EIL95298.1"/>
    </source>
</evidence>
<dbReference type="AlphaFoldDB" id="I4W757"/>
<dbReference type="OrthoDB" id="6904246at2"/>
<name>I4W757_9GAMM</name>
<dbReference type="RefSeq" id="WP_007804173.1">
    <property type="nucleotide sequence ID" value="NZ_AJXT01000003.1"/>
</dbReference>
<evidence type="ECO:0000313" key="2">
    <source>
        <dbReference type="Proteomes" id="UP000003226"/>
    </source>
</evidence>